<dbReference type="AlphaFoldDB" id="A0A4R1EVN1"/>
<evidence type="ECO:0000313" key="4">
    <source>
        <dbReference type="Proteomes" id="UP000294887"/>
    </source>
</evidence>
<dbReference type="InterPro" id="IPR050703">
    <property type="entry name" value="Flavin_MAO"/>
</dbReference>
<dbReference type="PANTHER" id="PTHR43563">
    <property type="entry name" value="AMINE OXIDASE"/>
    <property type="match status" value="1"/>
</dbReference>
<dbReference type="Proteomes" id="UP000294887">
    <property type="component" value="Unassembled WGS sequence"/>
</dbReference>
<dbReference type="GO" id="GO:0016491">
    <property type="term" value="F:oxidoreductase activity"/>
    <property type="evidence" value="ECO:0007669"/>
    <property type="project" value="InterPro"/>
</dbReference>
<gene>
    <name evidence="3" type="ORF">EV695_2741</name>
</gene>
<feature type="domain" description="Amine oxidase" evidence="2">
    <location>
        <begin position="117"/>
        <end position="337"/>
    </location>
</feature>
<dbReference type="InterPro" id="IPR002937">
    <property type="entry name" value="Amino_oxidase"/>
</dbReference>
<dbReference type="SUPFAM" id="SSF51905">
    <property type="entry name" value="FAD/NAD(P)-binding domain"/>
    <property type="match status" value="1"/>
</dbReference>
<evidence type="ECO:0000313" key="3">
    <source>
        <dbReference type="EMBL" id="TCJ84780.1"/>
    </source>
</evidence>
<dbReference type="OrthoDB" id="337830at2"/>
<dbReference type="Pfam" id="PF13450">
    <property type="entry name" value="NAD_binding_8"/>
    <property type="match status" value="1"/>
</dbReference>
<dbReference type="SUPFAM" id="SSF54373">
    <property type="entry name" value="FAD-linked reductases, C-terminal domain"/>
    <property type="match status" value="1"/>
</dbReference>
<dbReference type="RefSeq" id="WP_131906517.1">
    <property type="nucleotide sequence ID" value="NZ_BAAAFU010000006.1"/>
</dbReference>
<evidence type="ECO:0000259" key="2">
    <source>
        <dbReference type="Pfam" id="PF01593"/>
    </source>
</evidence>
<accession>A0A4R1EVN1</accession>
<dbReference type="PANTHER" id="PTHR43563:SF1">
    <property type="entry name" value="AMINE OXIDASE [FLAVIN-CONTAINING] B"/>
    <property type="match status" value="1"/>
</dbReference>
<comment type="similarity">
    <text evidence="1">Belongs to the flavin monoamine oxidase family.</text>
</comment>
<organism evidence="3 4">
    <name type="scientific">Cocleimonas flava</name>
    <dbReference type="NCBI Taxonomy" id="634765"/>
    <lineage>
        <taxon>Bacteria</taxon>
        <taxon>Pseudomonadati</taxon>
        <taxon>Pseudomonadota</taxon>
        <taxon>Gammaproteobacteria</taxon>
        <taxon>Thiotrichales</taxon>
        <taxon>Thiotrichaceae</taxon>
        <taxon>Cocleimonas</taxon>
    </lineage>
</organism>
<protein>
    <submittedName>
        <fullName evidence="3">Monoamine oxidase</fullName>
    </submittedName>
</protein>
<dbReference type="Pfam" id="PF01593">
    <property type="entry name" value="Amino_oxidase"/>
    <property type="match status" value="1"/>
</dbReference>
<name>A0A4R1EVN1_9GAMM</name>
<evidence type="ECO:0000256" key="1">
    <source>
        <dbReference type="ARBA" id="ARBA00005995"/>
    </source>
</evidence>
<keyword evidence="4" id="KW-1185">Reference proteome</keyword>
<comment type="caution">
    <text evidence="3">The sequence shown here is derived from an EMBL/GenBank/DDBJ whole genome shotgun (WGS) entry which is preliminary data.</text>
</comment>
<dbReference type="InterPro" id="IPR036188">
    <property type="entry name" value="FAD/NAD-bd_sf"/>
</dbReference>
<sequence length="398" mass="43765">MHTEILIVGGGISGLHSAYQLQKEGIAFRLIEARERLGGRILSKNYAVLDSESSNQYAADKPAYDLGPSWFWPGQTQMEKLINELGLNDSVFLQQGSGQAVYEDQQGTIQKGFYGISMEGAYRLKGGIRQIISTLKDHIDDENISLNSQVTHVEYLDNQIVTTVVDNANRKLSSEENNEESSYQITSNKIVFALPTRIAMSAIEFTPPLSESRVTELNSYSTWMAGHAKFIAVYDSAFWLEQGLSGDAVSQLGPLREIHDASTDANSSKDNKECDKKSKTGYALFGFVGVPGSYRKGKHEEICQAAIDQLTRLFGDKAASPVDVVLQDWAQEAFTATDIDQSMSAGHATSSMSDYAESNFGRRLIWSGTESANHRLGHNGLLEGALEASNRTLELLLK</sequence>
<reference evidence="3 4" key="1">
    <citation type="submission" date="2019-03" db="EMBL/GenBank/DDBJ databases">
        <title>Genomic Encyclopedia of Type Strains, Phase IV (KMG-IV): sequencing the most valuable type-strain genomes for metagenomic binning, comparative biology and taxonomic classification.</title>
        <authorList>
            <person name="Goeker M."/>
        </authorList>
    </citation>
    <scope>NUCLEOTIDE SEQUENCE [LARGE SCALE GENOMIC DNA]</scope>
    <source>
        <strain evidence="3 4">DSM 24830</strain>
    </source>
</reference>
<dbReference type="Gene3D" id="3.50.50.60">
    <property type="entry name" value="FAD/NAD(P)-binding domain"/>
    <property type="match status" value="2"/>
</dbReference>
<dbReference type="EMBL" id="SMFQ01000004">
    <property type="protein sequence ID" value="TCJ84780.1"/>
    <property type="molecule type" value="Genomic_DNA"/>
</dbReference>
<proteinExistence type="inferred from homology"/>